<accession>A0A2H5BQ52</accession>
<dbReference type="Gene3D" id="3.40.630.30">
    <property type="match status" value="1"/>
</dbReference>
<dbReference type="SUPFAM" id="SSF55729">
    <property type="entry name" value="Acyl-CoA N-acyltransferases (Nat)"/>
    <property type="match status" value="1"/>
</dbReference>
<dbReference type="CDD" id="cd04301">
    <property type="entry name" value="NAT_SF"/>
    <property type="match status" value="1"/>
</dbReference>
<feature type="domain" description="N-acetyltransferase" evidence="1">
    <location>
        <begin position="12"/>
        <end position="143"/>
    </location>
</feature>
<dbReference type="InterPro" id="IPR000182">
    <property type="entry name" value="GNAT_dom"/>
</dbReference>
<organism evidence="2 3">
    <name type="scientific">Vibrio phage Vp_R1</name>
    <dbReference type="NCBI Taxonomy" id="2059867"/>
    <lineage>
        <taxon>Viruses</taxon>
        <taxon>Duplodnaviria</taxon>
        <taxon>Heunggongvirae</taxon>
        <taxon>Uroviricota</taxon>
        <taxon>Caudoviricetes</taxon>
        <taxon>Grimontviridae</taxon>
        <taxon>Dalianvirus</taxon>
        <taxon>Dalianvirus R1</taxon>
    </lineage>
</organism>
<evidence type="ECO:0000313" key="3">
    <source>
        <dbReference type="Proteomes" id="UP000240283"/>
    </source>
</evidence>
<dbReference type="PROSITE" id="PS51186">
    <property type="entry name" value="GNAT"/>
    <property type="match status" value="1"/>
</dbReference>
<dbReference type="Pfam" id="PF13508">
    <property type="entry name" value="Acetyltransf_7"/>
    <property type="match status" value="1"/>
</dbReference>
<evidence type="ECO:0000313" key="2">
    <source>
        <dbReference type="EMBL" id="AUG88445.1"/>
    </source>
</evidence>
<dbReference type="Proteomes" id="UP000240283">
    <property type="component" value="Segment"/>
</dbReference>
<protein>
    <recommendedName>
        <fullName evidence="1">N-acetyltransferase domain-containing protein</fullName>
    </recommendedName>
</protein>
<evidence type="ECO:0000259" key="1">
    <source>
        <dbReference type="PROSITE" id="PS51186"/>
    </source>
</evidence>
<reference evidence="2 3" key="1">
    <citation type="submission" date="2017-12" db="EMBL/GenBank/DDBJ databases">
        <title>Genomic analysis of a novel phage Vp_R1 lytic to Vibrio parahaemolyticus.</title>
        <authorList>
            <person name="Ren H."/>
            <person name="Li Z."/>
        </authorList>
    </citation>
    <scope>NUCLEOTIDE SEQUENCE [LARGE SCALE GENOMIC DNA]</scope>
</reference>
<dbReference type="EMBL" id="MG603697">
    <property type="protein sequence ID" value="AUG88445.1"/>
    <property type="molecule type" value="Genomic_DNA"/>
</dbReference>
<name>A0A2H5BQ52_9CAUD</name>
<keyword evidence="3" id="KW-1185">Reference proteome</keyword>
<sequence>MKIIELKCLSGLVLETVEMSAKELFKDVISEEFSKFAPHHSDLIIADTDMYFKKYDISVAVSGSLVVGVMMSYYNTLEWLVVKDTYRRSGVGDMLLKHFESKHKGTVELFAYANNPFISFYEKHGYSKRPYNREAVKFTKVLM</sequence>
<dbReference type="InterPro" id="IPR016181">
    <property type="entry name" value="Acyl_CoA_acyltransferase"/>
</dbReference>
<gene>
    <name evidence="2" type="ORF">VPR_081</name>
</gene>
<proteinExistence type="predicted"/>
<dbReference type="GO" id="GO:0016747">
    <property type="term" value="F:acyltransferase activity, transferring groups other than amino-acyl groups"/>
    <property type="evidence" value="ECO:0007669"/>
    <property type="project" value="InterPro"/>
</dbReference>